<dbReference type="SMART" id="SM00179">
    <property type="entry name" value="EGF_CA"/>
    <property type="match status" value="1"/>
</dbReference>
<dbReference type="Pfam" id="PF24981">
    <property type="entry name" value="Beta-prop_ATRN-LZTR1"/>
    <property type="match status" value="2"/>
</dbReference>
<dbReference type="GO" id="GO:0005509">
    <property type="term" value="F:calcium ion binding"/>
    <property type="evidence" value="ECO:0007669"/>
    <property type="project" value="InterPro"/>
</dbReference>
<evidence type="ECO:0000259" key="17">
    <source>
        <dbReference type="PROSITE" id="PS50027"/>
    </source>
</evidence>
<dbReference type="PROSITE" id="PS01186">
    <property type="entry name" value="EGF_2"/>
    <property type="match status" value="3"/>
</dbReference>
<dbReference type="InterPro" id="IPR056863">
    <property type="entry name" value="LMN_ATRN_NET-like_EGF"/>
</dbReference>
<keyword evidence="3 13" id="KW-0245">EGF-like domain</keyword>
<keyword evidence="10 14" id="KW-1015">Disulfide bond</keyword>
<dbReference type="GO" id="GO:0016020">
    <property type="term" value="C:membrane"/>
    <property type="evidence" value="ECO:0007669"/>
    <property type="project" value="UniProtKB-SubCell"/>
</dbReference>
<keyword evidence="9" id="KW-0472">Membrane</keyword>
<feature type="domain" description="CUB" evidence="15">
    <location>
        <begin position="1"/>
        <end position="64"/>
    </location>
</feature>
<dbReference type="InterPro" id="IPR000859">
    <property type="entry name" value="CUB_dom"/>
</dbReference>
<dbReference type="PRINTS" id="PR00011">
    <property type="entry name" value="EGFLAMININ"/>
</dbReference>
<evidence type="ECO:0000256" key="8">
    <source>
        <dbReference type="ARBA" id="ARBA00022989"/>
    </source>
</evidence>
<dbReference type="InterPro" id="IPR056737">
    <property type="entry name" value="Beta-prop_ATRN-MKLN-like"/>
</dbReference>
<keyword evidence="8" id="KW-1133">Transmembrane helix</keyword>
<reference evidence="18 19" key="1">
    <citation type="journal article" date="2013" name="Genome Biol.">
        <title>Draft genome of the mountain pine beetle, Dendroctonus ponderosae Hopkins, a major forest pest.</title>
        <authorList>
            <person name="Keeling C.I."/>
            <person name="Yuen M.M."/>
            <person name="Liao N.Y."/>
            <person name="Docking T.R."/>
            <person name="Chan S.K."/>
            <person name="Taylor G.A."/>
            <person name="Palmquist D.L."/>
            <person name="Jackman S.D."/>
            <person name="Nguyen A."/>
            <person name="Li M."/>
            <person name="Henderson H."/>
            <person name="Janes J.K."/>
            <person name="Zhao Y."/>
            <person name="Pandoh P."/>
            <person name="Moore R."/>
            <person name="Sperling F.A."/>
            <person name="Huber D.P."/>
            <person name="Birol I."/>
            <person name="Jones S.J."/>
            <person name="Bohlmann J."/>
        </authorList>
    </citation>
    <scope>NUCLEOTIDE SEQUENCE</scope>
</reference>
<dbReference type="GO" id="GO:0005794">
    <property type="term" value="C:Golgi apparatus"/>
    <property type="evidence" value="ECO:0007669"/>
    <property type="project" value="TreeGrafter"/>
</dbReference>
<keyword evidence="7" id="KW-0106">Calcium</keyword>
<evidence type="ECO:0000256" key="11">
    <source>
        <dbReference type="ARBA" id="ARBA00023180"/>
    </source>
</evidence>
<dbReference type="EMBL" id="KB632364">
    <property type="protein sequence ID" value="ERL93620.1"/>
    <property type="molecule type" value="Genomic_DNA"/>
</dbReference>
<dbReference type="CDD" id="cd00054">
    <property type="entry name" value="EGF_CA"/>
    <property type="match status" value="1"/>
</dbReference>
<dbReference type="CDD" id="cd00055">
    <property type="entry name" value="EGF_Lam"/>
    <property type="match status" value="1"/>
</dbReference>
<dbReference type="SMART" id="SM00423">
    <property type="entry name" value="PSI"/>
    <property type="match status" value="7"/>
</dbReference>
<evidence type="ECO:0000256" key="7">
    <source>
        <dbReference type="ARBA" id="ARBA00022837"/>
    </source>
</evidence>
<dbReference type="InterPro" id="IPR000742">
    <property type="entry name" value="EGF"/>
</dbReference>
<dbReference type="OrthoDB" id="263283at2759"/>
<dbReference type="Pfam" id="PF00431">
    <property type="entry name" value="CUB"/>
    <property type="match status" value="1"/>
</dbReference>
<dbReference type="Pfam" id="PF01344">
    <property type="entry name" value="Kelch_1"/>
    <property type="match status" value="1"/>
</dbReference>
<dbReference type="PROSITE" id="PS01180">
    <property type="entry name" value="CUB"/>
    <property type="match status" value="2"/>
</dbReference>
<evidence type="ECO:0000256" key="14">
    <source>
        <dbReference type="PROSITE-ProRule" id="PRU00460"/>
    </source>
</evidence>
<comment type="subcellular location">
    <subcellularLocation>
        <location evidence="1">Membrane</location>
        <topology evidence="1">Single-pass type I membrane protein</topology>
    </subcellularLocation>
</comment>
<dbReference type="Gene3D" id="2.120.10.80">
    <property type="entry name" value="Kelch-type beta propeller"/>
    <property type="match status" value="3"/>
</dbReference>
<keyword evidence="6" id="KW-0677">Repeat</keyword>
<dbReference type="Pfam" id="PF07645">
    <property type="entry name" value="EGF_CA"/>
    <property type="match status" value="1"/>
</dbReference>
<dbReference type="InterPro" id="IPR015915">
    <property type="entry name" value="Kelch-typ_b-propeller"/>
</dbReference>
<gene>
    <name evidence="18" type="ORF">D910_10908</name>
</gene>
<dbReference type="PROSITE" id="PS50026">
    <property type="entry name" value="EGF_3"/>
    <property type="match status" value="1"/>
</dbReference>
<evidence type="ECO:0000256" key="9">
    <source>
        <dbReference type="ARBA" id="ARBA00023136"/>
    </source>
</evidence>
<dbReference type="SUPFAM" id="SSF57196">
    <property type="entry name" value="EGF/Laminin"/>
    <property type="match status" value="2"/>
</dbReference>
<evidence type="ECO:0000259" key="15">
    <source>
        <dbReference type="PROSITE" id="PS01180"/>
    </source>
</evidence>
<evidence type="ECO:0000256" key="3">
    <source>
        <dbReference type="ARBA" id="ARBA00022536"/>
    </source>
</evidence>
<dbReference type="PROSITE" id="PS01187">
    <property type="entry name" value="EGF_CA"/>
    <property type="match status" value="1"/>
</dbReference>
<dbReference type="PROSITE" id="PS00022">
    <property type="entry name" value="EGF_1"/>
    <property type="match status" value="3"/>
</dbReference>
<dbReference type="Gene3D" id="2.60.120.290">
    <property type="entry name" value="Spermadhesin, CUB domain"/>
    <property type="match status" value="2"/>
</dbReference>
<protein>
    <recommendedName>
        <fullName evidence="20">Multiple epidermal growth factor-like domains protein 8</fullName>
    </recommendedName>
</protein>
<name>U4UTY8_DENPD</name>
<evidence type="ECO:0000256" key="12">
    <source>
        <dbReference type="ARBA" id="ARBA00023292"/>
    </source>
</evidence>
<dbReference type="InterPro" id="IPR000152">
    <property type="entry name" value="EGF-type_Asp/Asn_hydroxyl_site"/>
</dbReference>
<dbReference type="PROSITE" id="PS00010">
    <property type="entry name" value="ASX_HYDROXYL"/>
    <property type="match status" value="1"/>
</dbReference>
<keyword evidence="12 14" id="KW-0424">Laminin EGF-like domain</keyword>
<dbReference type="InterPro" id="IPR016201">
    <property type="entry name" value="PSI"/>
</dbReference>
<feature type="domain" description="Laminin EGF-like" evidence="17">
    <location>
        <begin position="1011"/>
        <end position="1065"/>
    </location>
</feature>
<keyword evidence="2" id="KW-0880">Kelch repeat</keyword>
<proteinExistence type="predicted"/>
<dbReference type="PROSITE" id="PS50027">
    <property type="entry name" value="EGF_LAM_2"/>
    <property type="match status" value="1"/>
</dbReference>
<dbReference type="Pfam" id="PF24973">
    <property type="entry name" value="EGF_LMN_ATRN"/>
    <property type="match status" value="2"/>
</dbReference>
<dbReference type="Gene3D" id="2.10.25.10">
    <property type="entry name" value="Laminin"/>
    <property type="match status" value="3"/>
</dbReference>
<dbReference type="PROSITE" id="PS01248">
    <property type="entry name" value="EGF_LAM_1"/>
    <property type="match status" value="1"/>
</dbReference>
<evidence type="ECO:0000313" key="19">
    <source>
        <dbReference type="Proteomes" id="UP000030742"/>
    </source>
</evidence>
<dbReference type="InterPro" id="IPR051568">
    <property type="entry name" value="LZTR1/Attractin"/>
</dbReference>
<dbReference type="InterPro" id="IPR035914">
    <property type="entry name" value="Sperma_CUB_dom_sf"/>
</dbReference>
<evidence type="ECO:0000256" key="10">
    <source>
        <dbReference type="ARBA" id="ARBA00023157"/>
    </source>
</evidence>
<dbReference type="InterPro" id="IPR002049">
    <property type="entry name" value="LE_dom"/>
</dbReference>
<evidence type="ECO:0008006" key="20">
    <source>
        <dbReference type="Google" id="ProtNLM"/>
    </source>
</evidence>
<dbReference type="InterPro" id="IPR018097">
    <property type="entry name" value="EGF_Ca-bd_CS"/>
</dbReference>
<evidence type="ECO:0000256" key="13">
    <source>
        <dbReference type="PROSITE-ProRule" id="PRU00076"/>
    </source>
</evidence>
<evidence type="ECO:0000259" key="16">
    <source>
        <dbReference type="PROSITE" id="PS50026"/>
    </source>
</evidence>
<evidence type="ECO:0000313" key="18">
    <source>
        <dbReference type="EMBL" id="ERL93620.1"/>
    </source>
</evidence>
<dbReference type="InterPro" id="IPR006652">
    <property type="entry name" value="Kelch_1"/>
</dbReference>
<dbReference type="GO" id="GO:0048731">
    <property type="term" value="P:system development"/>
    <property type="evidence" value="ECO:0007669"/>
    <property type="project" value="UniProtKB-ARBA"/>
</dbReference>
<evidence type="ECO:0000256" key="1">
    <source>
        <dbReference type="ARBA" id="ARBA00004479"/>
    </source>
</evidence>
<dbReference type="SMART" id="SM00181">
    <property type="entry name" value="EGF"/>
    <property type="match status" value="5"/>
</dbReference>
<dbReference type="STRING" id="77166.U4UTY8"/>
<dbReference type="SUPFAM" id="SSF49854">
    <property type="entry name" value="Spermadhesin, CUB domain"/>
    <property type="match status" value="2"/>
</dbReference>
<dbReference type="SMART" id="SM00180">
    <property type="entry name" value="EGF_Lam"/>
    <property type="match status" value="2"/>
</dbReference>
<dbReference type="SUPFAM" id="SSF117281">
    <property type="entry name" value="Kelch motif"/>
    <property type="match status" value="2"/>
</dbReference>
<dbReference type="CDD" id="cd00041">
    <property type="entry name" value="CUB"/>
    <property type="match status" value="1"/>
</dbReference>
<dbReference type="InterPro" id="IPR049883">
    <property type="entry name" value="NOTCH1_EGF-like"/>
</dbReference>
<comment type="caution">
    <text evidence="13">Lacks conserved residue(s) required for the propagation of feature annotation.</text>
</comment>
<accession>U4UTY8</accession>
<evidence type="ECO:0000256" key="5">
    <source>
        <dbReference type="ARBA" id="ARBA00022729"/>
    </source>
</evidence>
<keyword evidence="11" id="KW-0325">Glycoprotein</keyword>
<organism evidence="18 19">
    <name type="scientific">Dendroctonus ponderosae</name>
    <name type="common">Mountain pine beetle</name>
    <dbReference type="NCBI Taxonomy" id="77166"/>
    <lineage>
        <taxon>Eukaryota</taxon>
        <taxon>Metazoa</taxon>
        <taxon>Ecdysozoa</taxon>
        <taxon>Arthropoda</taxon>
        <taxon>Hexapoda</taxon>
        <taxon>Insecta</taxon>
        <taxon>Pterygota</taxon>
        <taxon>Neoptera</taxon>
        <taxon>Endopterygota</taxon>
        <taxon>Coleoptera</taxon>
        <taxon>Polyphaga</taxon>
        <taxon>Cucujiformia</taxon>
        <taxon>Curculionidae</taxon>
        <taxon>Scolytinae</taxon>
        <taxon>Dendroctonus</taxon>
    </lineage>
</organism>
<dbReference type="GO" id="GO:0048513">
    <property type="term" value="P:animal organ development"/>
    <property type="evidence" value="ECO:0007669"/>
    <property type="project" value="UniProtKB-ARBA"/>
</dbReference>
<feature type="disulfide bond" evidence="14">
    <location>
        <begin position="1033"/>
        <end position="1042"/>
    </location>
</feature>
<dbReference type="PANTHER" id="PTHR46376:SF2">
    <property type="entry name" value="DISTRACTED, ISOFORM B"/>
    <property type="match status" value="1"/>
</dbReference>
<keyword evidence="4" id="KW-0812">Transmembrane</keyword>
<evidence type="ECO:0000256" key="6">
    <source>
        <dbReference type="ARBA" id="ARBA00022737"/>
    </source>
</evidence>
<feature type="domain" description="EGF-like" evidence="16">
    <location>
        <begin position="888"/>
        <end position="929"/>
    </location>
</feature>
<sequence>MGTECAYDYVFVYDGASFAAPLLGSFSGRTAPPKVTATSGSMLLLLYSDTNYVLDGFRAEYAISACPGNCTGRGYCLKGRCVCNGAEWGGIDCSRRLCPNDCGRHERPVRGHCNKGRCLCRSGYSGRACSLPEGNPGGNQWHFLAQSGEGLRPRAAHSAVYVEITDSLYVFGGYDLNHVLADLEVYNFQSSSWRDSNGSELMDWESVDRVEPSEAADFIAQQVALCDVSGTAGEDPWRKHFSVHQPGMVTLRVLWPMTRLWHLRAQFSTARPPPLTRHTLTCVNDTIYLFGGSTSDGEFSSQLWGVNLRSDDTEQWEEVSPRGGKQLDIRVVAHTMVYHKATNSLIVYGGIVAGVARFSKLSDRMFAFQLDHKHWTEIHYTREHLREKFVPRERAFHSANVFGNYLVIFGGYSHRHNKEEICYDNQMYLYHLGCHTWVNSDILGSNNESRYPKQQGVFAHASSIRNSHTLILVGGYHGNVNGDLLAWTAPSALRDLSPKACALHQSFGACAADPECGWCSADDRCYGRTVGANCTTNLQTARCPGVCTALQDCHSCLVHGHLHASDEEATPSSAAYRLGLGKCAWCVQNARCHPRDDPHGTCGSQVDSPSQTLGWWGPQGQEIHQPQDCASLDRRPGLTYIKYNHPPNFSQPDSVATLNATTIGMQARDSAPESIVFTFEYLEPFANGSCSQYANCLHCLTDSQCGWCELTSSCQSRSENEQETCFLGNDWRWVEEARCTRMGQRPGSVVTTEECPMPCYQRNGCDACLDQKGRCVWCQATQKCFSFSVYTSEYQFGLCREWLDQAFPLITAHENSSLTHKPQEQCKACAAHSNCSACLSALSCGWCHDASNPMSGTCVRGDFQQPHVECSVALGGREARWAYAQCPDVDECGLGLHDCHPQAECTNTDGSFSCHCRKGFIGDGRSSCVRTCYNVCVHGFCQGEPDYKCLCDIGWYGDDCSKNCGCNNHSACPEGYQICEKCEDNTMGEFCQYCRSGSYGNATKEIGCRKCECNGHGDFDKGECDIETGECFCHDNTEGFHCEKCQPNYSGDPRNGQQCYYQCEARGVLTEPKGQGISSLQNYLPPRGGPPTRECLWIIKPDVDFGTAIIQLQLNSSQLNVTCGENAVYVYDGLPELVEMGSQSALTAVFCTEDALPTAVVESRTGHLTVHYKQGRPNESFSALYKVLSCESCDPPRECRDGQCVCSEGFVGPSCEEQICPENCSFALGRGNCDKNYGRCLCTEGWTGPSCNVQETKLQLVFVELFNTERLSDSVEHLRKTLPRFGHSLVSDRRGSLWMFGGYSLSHGPLNDIRMFDTKNISWMQVTVESTPDARMPQGRYFHGADIVHSKQSIYVYGGLTKPRRNPINRTLNDFWQFDIQNQRWSQIQDITETTQSLTEQFGTNEWPPPLYGHTLTYYRNADREEFLVLIGGDSPQNRFWSTIWEYNIEKNVWKAVLTKAVDKVGSYPKQTYAQAMTIEPDGTAAYVIGGWGIDSQATVLKIELPIDICHLFSTKSSCLRVPGCGYCSNQLANVTVAQICHRNTLECPLDTGNGSRHSNTGHVCEGNAQYPSGNCSSITDCATCNLTPGCVFCNGTSSCVTSMDTECAAQVTLCFFMQDA</sequence>
<dbReference type="FunFam" id="2.10.25.10:FF:000202">
    <property type="entry name" value="Multiple epidermal growth factor-like domains 8"/>
    <property type="match status" value="1"/>
</dbReference>
<dbReference type="PANTHER" id="PTHR46376">
    <property type="entry name" value="LEUCINE-ZIPPER-LIKE TRANSCRIPTIONAL REGULATOR 1"/>
    <property type="match status" value="1"/>
</dbReference>
<evidence type="ECO:0000256" key="2">
    <source>
        <dbReference type="ARBA" id="ARBA00022441"/>
    </source>
</evidence>
<evidence type="ECO:0000256" key="4">
    <source>
        <dbReference type="ARBA" id="ARBA00022692"/>
    </source>
</evidence>
<dbReference type="InterPro" id="IPR001881">
    <property type="entry name" value="EGF-like_Ca-bd_dom"/>
</dbReference>
<dbReference type="Proteomes" id="UP000030742">
    <property type="component" value="Unassembled WGS sequence"/>
</dbReference>
<keyword evidence="5" id="KW-0732">Signal</keyword>
<dbReference type="FunFam" id="2.10.25.10:FF:000191">
    <property type="entry name" value="Multiple epidermal growth factor-like domains 8"/>
    <property type="match status" value="1"/>
</dbReference>
<feature type="domain" description="CUB" evidence="15">
    <location>
        <begin position="1045"/>
        <end position="1188"/>
    </location>
</feature>